<sequence length="628" mass="71292">MAASMDISENTVIYKLFCANNDGNYNTISHEELEIFAEKYVSQISGFLRRYIWQNDPFNLRIAEPGSFPHLEGVTTFEDNVEDEWFIVYLLFYLSERDRNLVIQIQDNDGEFLLIEAADSLPNWVDPDTSENRVFIYQGDLHIIPKSFSPEEGTTNRNGIPSLSDAVSIIRQFSSRTKASLGVQNAIKNRIKDYPMKIDEYKHRAHCYVPCAVAVILKEDPSILPHAVKAFYLRDPIDLKACRAMRYFAPETRVMTEITFTRCLYAQLSCQKYEPDKMTGWNLPSDKHPDRKAHELGMKLACGFEILASNAHKKMQVEDDDVEHDFSSDVRWKRFAKSLKDKGYFRDEVEGSKMYNTLLLQAKEFYLSSLKHGTSENVNPGIRVQKLLKTANANYEEMKEAEKTLRPPDDDNWMDITPEILDSMLDKMRNQPTEANIVKTLTGGLKSFMSSRSDIEGVEPTLCSQKKKKQKINFDPDAFTDAVNKILDFRIPNSDDDGSSSSMSGYSDDDDDDVTLGEGNQSKFNVSSKKKKALDDMQDYMDQMDRELAKTSIGCSFEKLPPTATMEEADIDLHSDINDEEDGFQPVDVDLTVLKNILESHSSQQGLPGPVSNLLSSLGLEVPDNLDS</sequence>
<name>A0AAV4X5D1_9ARAC</name>
<accession>A0AAV4X5D1</accession>
<dbReference type="PANTHER" id="PTHR13060">
    <property type="entry name" value="SGT1 PROTEIN HSGT1 SUPPRESSOR OF GCR2"/>
    <property type="match status" value="1"/>
</dbReference>
<evidence type="ECO:0000313" key="2">
    <source>
        <dbReference type="EMBL" id="GIY90056.1"/>
    </source>
</evidence>
<dbReference type="EMBL" id="BPLQ01015707">
    <property type="protein sequence ID" value="GIY90056.1"/>
    <property type="molecule type" value="Genomic_DNA"/>
</dbReference>
<feature type="region of interest" description="Disordered" evidence="1">
    <location>
        <begin position="490"/>
        <end position="532"/>
    </location>
</feature>
<dbReference type="Pfam" id="PF07093">
    <property type="entry name" value="SGT1"/>
    <property type="match status" value="1"/>
</dbReference>
<evidence type="ECO:0000313" key="3">
    <source>
        <dbReference type="Proteomes" id="UP001054837"/>
    </source>
</evidence>
<dbReference type="InterPro" id="IPR010770">
    <property type="entry name" value="Ecd"/>
</dbReference>
<feature type="compositionally biased region" description="Polar residues" evidence="1">
    <location>
        <begin position="518"/>
        <end position="527"/>
    </location>
</feature>
<reference evidence="2 3" key="1">
    <citation type="submission" date="2021-06" db="EMBL/GenBank/DDBJ databases">
        <title>Caerostris darwini draft genome.</title>
        <authorList>
            <person name="Kono N."/>
            <person name="Arakawa K."/>
        </authorList>
    </citation>
    <scope>NUCLEOTIDE SEQUENCE [LARGE SCALE GENOMIC DNA]</scope>
</reference>
<dbReference type="GO" id="GO:0005634">
    <property type="term" value="C:nucleus"/>
    <property type="evidence" value="ECO:0007669"/>
    <property type="project" value="TreeGrafter"/>
</dbReference>
<dbReference type="Proteomes" id="UP001054837">
    <property type="component" value="Unassembled WGS sequence"/>
</dbReference>
<proteinExistence type="predicted"/>
<dbReference type="AlphaFoldDB" id="A0AAV4X5D1"/>
<gene>
    <name evidence="2" type="primary">Ecd</name>
    <name evidence="2" type="ORF">CDAR_543051</name>
</gene>
<dbReference type="PANTHER" id="PTHR13060:SF0">
    <property type="entry name" value="PROTEIN ECDYSONELESS HOMOLOG"/>
    <property type="match status" value="1"/>
</dbReference>
<protein>
    <submittedName>
        <fullName evidence="2">Protein ecdysoneless homolog</fullName>
    </submittedName>
</protein>
<evidence type="ECO:0000256" key="1">
    <source>
        <dbReference type="SAM" id="MobiDB-lite"/>
    </source>
</evidence>
<keyword evidence="3" id="KW-1185">Reference proteome</keyword>
<comment type="caution">
    <text evidence="2">The sequence shown here is derived from an EMBL/GenBank/DDBJ whole genome shotgun (WGS) entry which is preliminary data.</text>
</comment>
<organism evidence="2 3">
    <name type="scientific">Caerostris darwini</name>
    <dbReference type="NCBI Taxonomy" id="1538125"/>
    <lineage>
        <taxon>Eukaryota</taxon>
        <taxon>Metazoa</taxon>
        <taxon>Ecdysozoa</taxon>
        <taxon>Arthropoda</taxon>
        <taxon>Chelicerata</taxon>
        <taxon>Arachnida</taxon>
        <taxon>Araneae</taxon>
        <taxon>Araneomorphae</taxon>
        <taxon>Entelegynae</taxon>
        <taxon>Araneoidea</taxon>
        <taxon>Araneidae</taxon>
        <taxon>Caerostris</taxon>
    </lineage>
</organism>